<dbReference type="STRING" id="31234.E3LUA6"/>
<comment type="catalytic activity">
    <reaction evidence="10">
        <text>glucuronate acceptor + UDP-alpha-D-glucuronate = acceptor beta-D-glucuronoside + UDP + H(+)</text>
        <dbReference type="Rhea" id="RHEA:21032"/>
        <dbReference type="ChEBI" id="CHEBI:15378"/>
        <dbReference type="ChEBI" id="CHEBI:58052"/>
        <dbReference type="ChEBI" id="CHEBI:58223"/>
        <dbReference type="ChEBI" id="CHEBI:132367"/>
        <dbReference type="ChEBI" id="CHEBI:132368"/>
        <dbReference type="EC" id="2.4.1.17"/>
    </reaction>
</comment>
<dbReference type="SUPFAM" id="SSF53756">
    <property type="entry name" value="UDP-Glycosyltransferase/glycogen phosphorylase"/>
    <property type="match status" value="1"/>
</dbReference>
<dbReference type="FunCoup" id="E3LUA6">
    <property type="interactions" value="160"/>
</dbReference>
<dbReference type="PROSITE" id="PS00375">
    <property type="entry name" value="UDPGT"/>
    <property type="match status" value="1"/>
</dbReference>
<reference evidence="14" key="1">
    <citation type="submission" date="2007-07" db="EMBL/GenBank/DDBJ databases">
        <title>PCAP assembly of the Caenorhabditis remanei genome.</title>
        <authorList>
            <consortium name="The Caenorhabditis remanei Sequencing Consortium"/>
            <person name="Wilson R.K."/>
        </authorList>
    </citation>
    <scope>NUCLEOTIDE SEQUENCE [LARGE SCALE GENOMIC DNA]</scope>
    <source>
        <strain evidence="14">PB4641</strain>
    </source>
</reference>
<keyword evidence="4 11" id="KW-0328">Glycosyltransferase</keyword>
<dbReference type="PANTHER" id="PTHR48043:SF1">
    <property type="entry name" value="UDP-GLUCURONOSYLTRANSFERASE UGT-48-RELATED"/>
    <property type="match status" value="1"/>
</dbReference>
<dbReference type="Proteomes" id="UP000008281">
    <property type="component" value="Unassembled WGS sequence"/>
</dbReference>
<evidence type="ECO:0000256" key="5">
    <source>
        <dbReference type="ARBA" id="ARBA00022679"/>
    </source>
</evidence>
<dbReference type="AlphaFoldDB" id="E3LUA6"/>
<evidence type="ECO:0000256" key="10">
    <source>
        <dbReference type="ARBA" id="ARBA00047475"/>
    </source>
</evidence>
<dbReference type="OrthoDB" id="5835829at2759"/>
<dbReference type="Pfam" id="PF00201">
    <property type="entry name" value="UDPGT"/>
    <property type="match status" value="1"/>
</dbReference>
<keyword evidence="9 12" id="KW-0472">Membrane</keyword>
<dbReference type="InterPro" id="IPR050271">
    <property type="entry name" value="UDP-glycosyltransferase"/>
</dbReference>
<dbReference type="EMBL" id="DS268415">
    <property type="protein sequence ID" value="EFP11040.1"/>
    <property type="molecule type" value="Genomic_DNA"/>
</dbReference>
<keyword evidence="5 11" id="KW-0808">Transferase</keyword>
<dbReference type="Gene3D" id="3.40.50.2000">
    <property type="entry name" value="Glycogen Phosphorylase B"/>
    <property type="match status" value="1"/>
</dbReference>
<keyword evidence="8 12" id="KW-1133">Transmembrane helix</keyword>
<evidence type="ECO:0000256" key="7">
    <source>
        <dbReference type="ARBA" id="ARBA00022729"/>
    </source>
</evidence>
<keyword evidence="15" id="KW-1185">Reference proteome</keyword>
<name>E3LUA6_CAERE</name>
<evidence type="ECO:0000256" key="8">
    <source>
        <dbReference type="ARBA" id="ARBA00022989"/>
    </source>
</evidence>
<dbReference type="FunFam" id="3.40.50.2000:FF:000021">
    <property type="entry name" value="UDP-glucuronosyltransferase"/>
    <property type="match status" value="1"/>
</dbReference>
<dbReference type="EC" id="2.4.1.17" evidence="3"/>
<dbReference type="InterPro" id="IPR002213">
    <property type="entry name" value="UDP_glucos_trans"/>
</dbReference>
<dbReference type="GO" id="GO:0015020">
    <property type="term" value="F:glucuronosyltransferase activity"/>
    <property type="evidence" value="ECO:0007669"/>
    <property type="project" value="UniProtKB-EC"/>
</dbReference>
<proteinExistence type="inferred from homology"/>
<evidence type="ECO:0000313" key="15">
    <source>
        <dbReference type="Proteomes" id="UP000008281"/>
    </source>
</evidence>
<dbReference type="InterPro" id="IPR035595">
    <property type="entry name" value="UDP_glycos_trans_CS"/>
</dbReference>
<evidence type="ECO:0000256" key="9">
    <source>
        <dbReference type="ARBA" id="ARBA00023136"/>
    </source>
</evidence>
<protein>
    <recommendedName>
        <fullName evidence="3">glucuronosyltransferase</fullName>
        <ecNumber evidence="3">2.4.1.17</ecNumber>
    </recommendedName>
</protein>
<evidence type="ECO:0000256" key="11">
    <source>
        <dbReference type="RuleBase" id="RU003718"/>
    </source>
</evidence>
<dbReference type="InParanoid" id="E3LUA6"/>
<dbReference type="PANTHER" id="PTHR48043">
    <property type="entry name" value="EG:EG0003.4 PROTEIN-RELATED"/>
    <property type="match status" value="1"/>
</dbReference>
<comment type="subcellular location">
    <subcellularLocation>
        <location evidence="1">Membrane</location>
        <topology evidence="1">Single-pass membrane protein</topology>
    </subcellularLocation>
</comment>
<evidence type="ECO:0000256" key="13">
    <source>
        <dbReference type="SAM" id="SignalP"/>
    </source>
</evidence>
<comment type="similarity">
    <text evidence="2 11">Belongs to the UDP-glycosyltransferase family.</text>
</comment>
<evidence type="ECO:0000256" key="12">
    <source>
        <dbReference type="SAM" id="Phobius"/>
    </source>
</evidence>
<feature type="transmembrane region" description="Helical" evidence="12">
    <location>
        <begin position="510"/>
        <end position="534"/>
    </location>
</feature>
<gene>
    <name evidence="14" type="primary">Cre-ugt-48</name>
    <name evidence="14" type="ORF">CRE_31044</name>
</gene>
<feature type="signal peptide" evidence="13">
    <location>
        <begin position="1"/>
        <end position="19"/>
    </location>
</feature>
<evidence type="ECO:0000256" key="1">
    <source>
        <dbReference type="ARBA" id="ARBA00004167"/>
    </source>
</evidence>
<feature type="chain" id="PRO_5003173488" description="glucuronosyltransferase" evidence="13">
    <location>
        <begin position="20"/>
        <end position="542"/>
    </location>
</feature>
<evidence type="ECO:0000256" key="3">
    <source>
        <dbReference type="ARBA" id="ARBA00012544"/>
    </source>
</evidence>
<sequence>MIIRIITFLAVTLCYTVSSHKILVFSPTASKSHMISQGRIAEELANAGHDVVNFEPDFLDLTDKFVPCKKCRRWPVTGLNNKLYKDIQNEMSGNVFQKSSLWSKIFNSNRDEHQDEYNNLCEEIVTNKELIEKLKAEKFDAYFGEQIHLCGMGLAHILGIKHRFWVARYPLILFSLSTINFSCTMSVSMRDSLGIPTPSSLLPFMSTLDGTPASFWQRANNFVLQMAHIRDEYRDVEWTNQMFRRHFGQDFPSVDYIAKTSDAVFVSTDELLEIQSPTLSNVFHIGGLGIFNKEAKLDEEFSKVMNNGSDVVLFSLGTIANTTNIPPSIMENLMRITQKFKDYKFIIKVDKHDTRSYQLAKGLDNVLVTDWVPQTAILAHPKLRAFITHAGYNSLMEAAHAGVPVILIPFMFDQPRNGRSVARKGWGILRDKFQLIDDPDSIEEAVREILHNPKYQEKASRLRKLMRSKPQNASERLIKITNWVLENDGVEELQYEGKHMDFFTYYNLDIIIVAAIIPTLIFIVLRISNITVAVKSTKSKKE</sequence>
<dbReference type="eggNOG" id="KOG1192">
    <property type="taxonomic scope" value="Eukaryota"/>
</dbReference>
<dbReference type="GO" id="GO:0016020">
    <property type="term" value="C:membrane"/>
    <property type="evidence" value="ECO:0007669"/>
    <property type="project" value="UniProtKB-SubCell"/>
</dbReference>
<evidence type="ECO:0000256" key="4">
    <source>
        <dbReference type="ARBA" id="ARBA00022676"/>
    </source>
</evidence>
<dbReference type="CDD" id="cd03784">
    <property type="entry name" value="GT1_Gtf-like"/>
    <property type="match status" value="1"/>
</dbReference>
<keyword evidence="7 13" id="KW-0732">Signal</keyword>
<evidence type="ECO:0000313" key="14">
    <source>
        <dbReference type="EMBL" id="EFP11040.1"/>
    </source>
</evidence>
<evidence type="ECO:0000256" key="2">
    <source>
        <dbReference type="ARBA" id="ARBA00009995"/>
    </source>
</evidence>
<dbReference type="HOGENOM" id="CLU_012949_1_3_1"/>
<accession>E3LUA6</accession>
<dbReference type="OMA" id="GWGILRD"/>
<keyword evidence="6 12" id="KW-0812">Transmembrane</keyword>
<organism evidence="15">
    <name type="scientific">Caenorhabditis remanei</name>
    <name type="common">Caenorhabditis vulgaris</name>
    <dbReference type="NCBI Taxonomy" id="31234"/>
    <lineage>
        <taxon>Eukaryota</taxon>
        <taxon>Metazoa</taxon>
        <taxon>Ecdysozoa</taxon>
        <taxon>Nematoda</taxon>
        <taxon>Chromadorea</taxon>
        <taxon>Rhabditida</taxon>
        <taxon>Rhabditina</taxon>
        <taxon>Rhabditomorpha</taxon>
        <taxon>Rhabditoidea</taxon>
        <taxon>Rhabditidae</taxon>
        <taxon>Peloderinae</taxon>
        <taxon>Caenorhabditis</taxon>
    </lineage>
</organism>
<evidence type="ECO:0000256" key="6">
    <source>
        <dbReference type="ARBA" id="ARBA00022692"/>
    </source>
</evidence>